<dbReference type="Proteomes" id="UP000233276">
    <property type="component" value="Chromosome"/>
</dbReference>
<evidence type="ECO:0000313" key="1">
    <source>
        <dbReference type="EMBL" id="AUG29567.1"/>
    </source>
</evidence>
<proteinExistence type="predicted"/>
<dbReference type="AlphaFoldDB" id="A0A2K9DJ95"/>
<organism evidence="1 2">
    <name type="scientific">Microbacterium hominis</name>
    <dbReference type="NCBI Taxonomy" id="162426"/>
    <lineage>
        <taxon>Bacteria</taxon>
        <taxon>Bacillati</taxon>
        <taxon>Actinomycetota</taxon>
        <taxon>Actinomycetes</taxon>
        <taxon>Micrococcales</taxon>
        <taxon>Microbacteriaceae</taxon>
        <taxon>Microbacterium</taxon>
    </lineage>
</organism>
<protein>
    <submittedName>
        <fullName evidence="1">Uncharacterized protein</fullName>
    </submittedName>
</protein>
<dbReference type="EMBL" id="CP025299">
    <property type="protein sequence ID" value="AUG29567.1"/>
    <property type="molecule type" value="Genomic_DNA"/>
</dbReference>
<accession>A0A2K9DJ95</accession>
<dbReference type="RefSeq" id="WP_101306180.1">
    <property type="nucleotide sequence ID" value="NZ_CP025299.1"/>
</dbReference>
<evidence type="ECO:0000313" key="2">
    <source>
        <dbReference type="Proteomes" id="UP000233276"/>
    </source>
</evidence>
<dbReference type="KEGG" id="mhos:CXR34_08970"/>
<name>A0A2K9DJ95_9MICO</name>
<sequence length="321" mass="35400">MTDQPQVKRRAFLAEPGTQPLLTTDPIEHLEGFERFVEATGIDPARVLATPVVAFPLPVPFKDEVGGTQRWEGIEPKMMWLPLFWLPPHLALRYQYRVIDEATGGTTDDIEIESDEVWAVRVMLELTRVGMYDAATGTWADILSFYGLDADDPVDQARVELWLNGYPDEVLDAIDLTEHIVFADNPEWGLEAARQMVDTLVPAQWSLTASGLLLAAGNYLAFKGEGDKERRDMLSVLGSVAVNALRTIPADETGIPVSELIESITVAAQSTENSSEQLVDDFMQALSEVSEDFEPYVAAYMQVAAEGDAIEVPSDSPADLR</sequence>
<gene>
    <name evidence="1" type="ORF">CXR34_08970</name>
</gene>
<reference evidence="1 2" key="1">
    <citation type="submission" date="2017-12" db="EMBL/GenBank/DDBJ databases">
        <title>Isolation and characterization of estrogens degradatiion strain Microbacterium hominis SJTG1.</title>
        <authorList>
            <person name="Xiong W."/>
            <person name="Yin C."/>
            <person name="Zheng D."/>
            <person name="Liang R."/>
        </authorList>
    </citation>
    <scope>NUCLEOTIDE SEQUENCE [LARGE SCALE GENOMIC DNA]</scope>
    <source>
        <strain evidence="1 2">SJTG1</strain>
    </source>
</reference>